<reference evidence="3 4" key="1">
    <citation type="journal article" date="2015" name="Nature">
        <title>rRNA introns, odd ribosomes, and small enigmatic genomes across a large radiation of phyla.</title>
        <authorList>
            <person name="Brown C.T."/>
            <person name="Hug L.A."/>
            <person name="Thomas B.C."/>
            <person name="Sharon I."/>
            <person name="Castelle C.J."/>
            <person name="Singh A."/>
            <person name="Wilkins M.J."/>
            <person name="Williams K.H."/>
            <person name="Banfield J.F."/>
        </authorList>
    </citation>
    <scope>NUCLEOTIDE SEQUENCE [LARGE SCALE GENOMIC DNA]</scope>
</reference>
<dbReference type="EMBL" id="LBXL01000005">
    <property type="protein sequence ID" value="KKR30523.1"/>
    <property type="molecule type" value="Genomic_DNA"/>
</dbReference>
<feature type="transmembrane region" description="Helical" evidence="2">
    <location>
        <begin position="185"/>
        <end position="204"/>
    </location>
</feature>
<comment type="caution">
    <text evidence="3">The sequence shown here is derived from an EMBL/GenBank/DDBJ whole genome shotgun (WGS) entry which is preliminary data.</text>
</comment>
<feature type="region of interest" description="Disordered" evidence="1">
    <location>
        <begin position="147"/>
        <end position="166"/>
    </location>
</feature>
<gene>
    <name evidence="3" type="ORF">UT61_C0005G0004</name>
</gene>
<evidence type="ECO:0000313" key="4">
    <source>
        <dbReference type="Proteomes" id="UP000034793"/>
    </source>
</evidence>
<name>A0A0G0PRG0_9BACT</name>
<accession>A0A0G0PRG0</accession>
<sequence>MISSYNNIFAADKNVVCNNSGCSGFSGSLFSESGMLPGDTLSKTFSVKNERNEPISLTLESEENAGTDEIFKQKIVAVVYENGGLIKFSGTFENFLVSDIALGNLSPNETKNYEISISFPTDAGNEYQGKVINFDLSITITGDDGSTEVLSSSTSNTNSSSNNSSRPGSILGTILGLSDTGGVKLVLIFGGIGILLTSIGLKLIHSNRRG</sequence>
<organism evidence="3 4">
    <name type="scientific">Candidatus Woesebacteria bacterium GW2011_GWA1_39_8</name>
    <dbReference type="NCBI Taxonomy" id="1618552"/>
    <lineage>
        <taxon>Bacteria</taxon>
        <taxon>Candidatus Woeseibacteriota</taxon>
    </lineage>
</organism>
<keyword evidence="2" id="KW-1133">Transmembrane helix</keyword>
<keyword evidence="2" id="KW-0812">Transmembrane</keyword>
<feature type="compositionally biased region" description="Low complexity" evidence="1">
    <location>
        <begin position="151"/>
        <end position="165"/>
    </location>
</feature>
<evidence type="ECO:0000256" key="2">
    <source>
        <dbReference type="SAM" id="Phobius"/>
    </source>
</evidence>
<proteinExistence type="predicted"/>
<evidence type="ECO:0000256" key="1">
    <source>
        <dbReference type="SAM" id="MobiDB-lite"/>
    </source>
</evidence>
<dbReference type="Proteomes" id="UP000034793">
    <property type="component" value="Unassembled WGS sequence"/>
</dbReference>
<dbReference type="AlphaFoldDB" id="A0A0G0PRG0"/>
<protein>
    <submittedName>
        <fullName evidence="3">Uncharacterized protein</fullName>
    </submittedName>
</protein>
<evidence type="ECO:0000313" key="3">
    <source>
        <dbReference type="EMBL" id="KKR30523.1"/>
    </source>
</evidence>
<keyword evidence="2" id="KW-0472">Membrane</keyword>